<evidence type="ECO:0000313" key="10">
    <source>
        <dbReference type="EMBL" id="UZT67465.1"/>
    </source>
</evidence>
<gene>
    <name evidence="10" type="primary">nad3</name>
</gene>
<evidence type="ECO:0000256" key="9">
    <source>
        <dbReference type="RuleBase" id="RU003640"/>
    </source>
</evidence>
<dbReference type="InterPro" id="IPR038430">
    <property type="entry name" value="NDAH_ubi_oxred_su3_sf"/>
</dbReference>
<comment type="subcellular location">
    <subcellularLocation>
        <location evidence="1">Membrane</location>
    </subcellularLocation>
    <subcellularLocation>
        <location evidence="9">Mitochondrion membrane</location>
        <topology evidence="9">Multi-pass membrane protein</topology>
    </subcellularLocation>
</comment>
<keyword evidence="5 9" id="KW-0812">Transmembrane</keyword>
<keyword evidence="9" id="KW-0249">Electron transport</keyword>
<geneLocation type="mitochondrion" evidence="10"/>
<feature type="transmembrane region" description="Helical" evidence="9">
    <location>
        <begin position="6"/>
        <end position="24"/>
    </location>
</feature>
<comment type="similarity">
    <text evidence="2 9">Belongs to the complex I subunit 3 family.</text>
</comment>
<dbReference type="Gene3D" id="1.20.58.1610">
    <property type="entry name" value="NADH:ubiquinone/plastoquinone oxidoreductase, chain 3"/>
    <property type="match status" value="1"/>
</dbReference>
<keyword evidence="4 9" id="KW-0813">Transport</keyword>
<dbReference type="EC" id="7.1.1.2" evidence="9"/>
<dbReference type="InterPro" id="IPR000440">
    <property type="entry name" value="NADH_UbQ/plastoQ_OxRdtase_su3"/>
</dbReference>
<evidence type="ECO:0000256" key="5">
    <source>
        <dbReference type="ARBA" id="ARBA00022692"/>
    </source>
</evidence>
<keyword evidence="9" id="KW-0679">Respiratory chain</keyword>
<dbReference type="Pfam" id="PF00507">
    <property type="entry name" value="Oxidored_q4"/>
    <property type="match status" value="1"/>
</dbReference>
<evidence type="ECO:0000256" key="7">
    <source>
        <dbReference type="ARBA" id="ARBA00023136"/>
    </source>
</evidence>
<evidence type="ECO:0000256" key="3">
    <source>
        <dbReference type="ARBA" id="ARBA00021007"/>
    </source>
</evidence>
<reference evidence="10" key="2">
    <citation type="submission" date="2022-02" db="EMBL/GenBank/DDBJ databases">
        <authorList>
            <person name="Shu X.H."/>
            <person name="Li Z.K."/>
            <person name="Tang P."/>
            <person name="Chen X.X."/>
        </authorList>
    </citation>
    <scope>NUCLEOTIDE SEQUENCE</scope>
</reference>
<evidence type="ECO:0000256" key="2">
    <source>
        <dbReference type="ARBA" id="ARBA00008472"/>
    </source>
</evidence>
<organism evidence="10">
    <name type="scientific">Pujadella villari</name>
    <dbReference type="NCBI Taxonomy" id="2943468"/>
    <lineage>
        <taxon>Eukaryota</taxon>
        <taxon>Metazoa</taxon>
        <taxon>Ecdysozoa</taxon>
        <taxon>Arthropoda</taxon>
        <taxon>Hexapoda</taxon>
        <taxon>Insecta</taxon>
        <taxon>Pterygota</taxon>
        <taxon>Neoptera</taxon>
        <taxon>Endopterygota</taxon>
        <taxon>Hymenoptera</taxon>
        <taxon>Apocrita</taxon>
        <taxon>Proctotrupomorpha</taxon>
        <taxon>Cynipoidea</taxon>
        <taxon>Figitidae</taxon>
        <taxon>Aspicerinae</taxon>
        <taxon>Pujadella</taxon>
    </lineage>
</organism>
<dbReference type="GO" id="GO:0030964">
    <property type="term" value="C:NADH dehydrogenase complex"/>
    <property type="evidence" value="ECO:0007669"/>
    <property type="project" value="TreeGrafter"/>
</dbReference>
<feature type="transmembrane region" description="Helical" evidence="9">
    <location>
        <begin position="89"/>
        <end position="107"/>
    </location>
</feature>
<dbReference type="EMBL" id="OM677824">
    <property type="protein sequence ID" value="UZT67465.1"/>
    <property type="molecule type" value="Genomic_DNA"/>
</dbReference>
<dbReference type="GO" id="GO:0031966">
    <property type="term" value="C:mitochondrial membrane"/>
    <property type="evidence" value="ECO:0007669"/>
    <property type="project" value="UniProtKB-SubCell"/>
</dbReference>
<keyword evidence="6 9" id="KW-1133">Transmembrane helix</keyword>
<accession>A0A9E8G6S5</accession>
<evidence type="ECO:0000256" key="4">
    <source>
        <dbReference type="ARBA" id="ARBA00022448"/>
    </source>
</evidence>
<keyword evidence="9 10" id="KW-0496">Mitochondrion</keyword>
<feature type="transmembrane region" description="Helical" evidence="9">
    <location>
        <begin position="54"/>
        <end position="77"/>
    </location>
</feature>
<keyword evidence="9" id="KW-0830">Ubiquinone</keyword>
<proteinExistence type="inferred from homology"/>
<protein>
    <recommendedName>
        <fullName evidence="3 9">NADH-ubiquinone oxidoreductase chain 3</fullName>
        <ecNumber evidence="9">7.1.1.2</ecNumber>
    </recommendedName>
</protein>
<dbReference type="PANTHER" id="PTHR11058">
    <property type="entry name" value="NADH-UBIQUINONE OXIDOREDUCTASE CHAIN 3"/>
    <property type="match status" value="1"/>
</dbReference>
<dbReference type="GO" id="GO:0008137">
    <property type="term" value="F:NADH dehydrogenase (ubiquinone) activity"/>
    <property type="evidence" value="ECO:0007669"/>
    <property type="project" value="UniProtKB-UniRule"/>
</dbReference>
<comment type="catalytic activity">
    <reaction evidence="8 9">
        <text>a ubiquinone + NADH + 5 H(+)(in) = a ubiquinol + NAD(+) + 4 H(+)(out)</text>
        <dbReference type="Rhea" id="RHEA:29091"/>
        <dbReference type="Rhea" id="RHEA-COMP:9565"/>
        <dbReference type="Rhea" id="RHEA-COMP:9566"/>
        <dbReference type="ChEBI" id="CHEBI:15378"/>
        <dbReference type="ChEBI" id="CHEBI:16389"/>
        <dbReference type="ChEBI" id="CHEBI:17976"/>
        <dbReference type="ChEBI" id="CHEBI:57540"/>
        <dbReference type="ChEBI" id="CHEBI:57945"/>
        <dbReference type="EC" id="7.1.1.2"/>
    </reaction>
</comment>
<keyword evidence="9" id="KW-0520">NAD</keyword>
<dbReference type="PANTHER" id="PTHR11058:SF9">
    <property type="entry name" value="NADH-UBIQUINONE OXIDOREDUCTASE CHAIN 3"/>
    <property type="match status" value="1"/>
</dbReference>
<evidence type="ECO:0000256" key="8">
    <source>
        <dbReference type="ARBA" id="ARBA00049551"/>
    </source>
</evidence>
<comment type="function">
    <text evidence="9">Core subunit of the mitochondrial membrane respiratory chain NADH dehydrogenase (Complex I) which catalyzes electron transfer from NADH through the respiratory chain, using ubiquinone as an electron acceptor. Essential for the catalytic activity of complex I.</text>
</comment>
<sequence length="115" mass="13650">MYLLLMNLMIILISGMLLFLNFNLSKKMNKERSKLVSFECGFDNMSMLRLPFSLHFYMISIIFLIFDVEISLIFPVIKSLNLMLVKNSDVFMVILIILIYGLYYEWWEGSLSWLI</sequence>
<name>A0A9E8G6S5_9HYME</name>
<evidence type="ECO:0000256" key="1">
    <source>
        <dbReference type="ARBA" id="ARBA00004370"/>
    </source>
</evidence>
<evidence type="ECO:0000256" key="6">
    <source>
        <dbReference type="ARBA" id="ARBA00022989"/>
    </source>
</evidence>
<keyword evidence="7 9" id="KW-0472">Membrane</keyword>
<keyword evidence="9" id="KW-1278">Translocase</keyword>
<reference evidence="10" key="1">
    <citation type="journal article" date="2022" name="Genes (Basel)">
        <title>Novel Gene Rearrangements in the Mitochondrial Genomes of Cynipoid Wasps (Hymenoptera: Cynipoidea).</title>
        <authorList>
            <person name="Shu X."/>
            <person name="Li Z."/>
            <person name="Yuan R."/>
            <person name="Tang P."/>
            <person name="Chen X."/>
        </authorList>
    </citation>
    <scope>NUCLEOTIDE SEQUENCE</scope>
</reference>
<dbReference type="AlphaFoldDB" id="A0A9E8G6S5"/>